<protein>
    <submittedName>
        <fullName evidence="1">Uncharacterized protein</fullName>
    </submittedName>
</protein>
<gene>
    <name evidence="1" type="ORF">ABT188_24700</name>
</gene>
<proteinExistence type="predicted"/>
<dbReference type="RefSeq" id="WP_352149142.1">
    <property type="nucleotide sequence ID" value="NZ_JBEOZY010000029.1"/>
</dbReference>
<evidence type="ECO:0000313" key="1">
    <source>
        <dbReference type="EMBL" id="MER6167708.1"/>
    </source>
</evidence>
<dbReference type="Proteomes" id="UP001496720">
    <property type="component" value="Unassembled WGS sequence"/>
</dbReference>
<reference evidence="1 2" key="1">
    <citation type="submission" date="2024-06" db="EMBL/GenBank/DDBJ databases">
        <title>The Natural Products Discovery Center: Release of the First 8490 Sequenced Strains for Exploring Actinobacteria Biosynthetic Diversity.</title>
        <authorList>
            <person name="Kalkreuter E."/>
            <person name="Kautsar S.A."/>
            <person name="Yang D."/>
            <person name="Bader C.D."/>
            <person name="Teijaro C.N."/>
            <person name="Fluegel L."/>
            <person name="Davis C.M."/>
            <person name="Simpson J.R."/>
            <person name="Lauterbach L."/>
            <person name="Steele A.D."/>
            <person name="Gui C."/>
            <person name="Meng S."/>
            <person name="Li G."/>
            <person name="Viehrig K."/>
            <person name="Ye F."/>
            <person name="Su P."/>
            <person name="Kiefer A.F."/>
            <person name="Nichols A."/>
            <person name="Cepeda A.J."/>
            <person name="Yan W."/>
            <person name="Fan B."/>
            <person name="Jiang Y."/>
            <person name="Adhikari A."/>
            <person name="Zheng C.-J."/>
            <person name="Schuster L."/>
            <person name="Cowan T.M."/>
            <person name="Smanski M.J."/>
            <person name="Chevrette M.G."/>
            <person name="De Carvalho L.P.S."/>
            <person name="Shen B."/>
        </authorList>
    </citation>
    <scope>NUCLEOTIDE SEQUENCE [LARGE SCALE GENOMIC DNA]</scope>
    <source>
        <strain evidence="1 2">NPDC001615</strain>
    </source>
</reference>
<name>A0ABV1T155_9ACTN</name>
<organism evidence="1 2">
    <name type="scientific">Streptomyces violaceorubidus</name>
    <dbReference type="NCBI Taxonomy" id="284042"/>
    <lineage>
        <taxon>Bacteria</taxon>
        <taxon>Bacillati</taxon>
        <taxon>Actinomycetota</taxon>
        <taxon>Actinomycetes</taxon>
        <taxon>Kitasatosporales</taxon>
        <taxon>Streptomycetaceae</taxon>
        <taxon>Streptomyces</taxon>
    </lineage>
</organism>
<comment type="caution">
    <text evidence="1">The sequence shown here is derived from an EMBL/GenBank/DDBJ whole genome shotgun (WGS) entry which is preliminary data.</text>
</comment>
<sequence>MDSRTRRFAAADHGEPVLRVSRRGWAERRDSMYEEALAAPGEWGTAALAEAAGHPLKRDASAGK</sequence>
<evidence type="ECO:0000313" key="2">
    <source>
        <dbReference type="Proteomes" id="UP001496720"/>
    </source>
</evidence>
<keyword evidence="2" id="KW-1185">Reference proteome</keyword>
<accession>A0ABV1T155</accession>
<dbReference type="EMBL" id="JBEOZY010000029">
    <property type="protein sequence ID" value="MER6167708.1"/>
    <property type="molecule type" value="Genomic_DNA"/>
</dbReference>